<sequence length="315" mass="35693">MGIAFLLLVILAVGCSNNMNESQQNEVSTGQDTKQETSETGPKYEGDGGLLWKVVHGKTTVYVQGTIHLGHEDFYPLAPEIEEAYERSNVILPEINMFEVEVDEEENNKMALFEDGKNLKDVLSQESYAKLSGIFEKNDMRIEDYENFQPWFVGSLLGELSNQESELAPEYGVDLYFLKRALEDNKKIVELETIESQYDVLSGFSMDTQVQVLEGTVAAFEDAANSLDQLGYHWIHNNNDAMVDQLSGSFEGFNDEYQQQMNDIRNVNMANKLDEILQKDDGQTYFAIIGSMHVVINPSVPSELEEKGYEVERIY</sequence>
<feature type="compositionally biased region" description="Polar residues" evidence="1">
    <location>
        <begin position="21"/>
        <end position="32"/>
    </location>
</feature>
<keyword evidence="3" id="KW-1185">Reference proteome</keyword>
<protein>
    <submittedName>
        <fullName evidence="2">TraB/GumN family protein</fullName>
    </submittedName>
</protein>
<evidence type="ECO:0000313" key="3">
    <source>
        <dbReference type="Proteomes" id="UP000565468"/>
    </source>
</evidence>
<reference evidence="2 3" key="1">
    <citation type="submission" date="2020-04" db="EMBL/GenBank/DDBJ databases">
        <title>Paenibacillus algicola sp. nov., a novel marine bacterium producing alginate lyase.</title>
        <authorList>
            <person name="Huang H."/>
        </authorList>
    </citation>
    <scope>NUCLEOTIDE SEQUENCE [LARGE SCALE GENOMIC DNA]</scope>
    <source>
        <strain evidence="2 3">L7-75</strain>
    </source>
</reference>
<dbReference type="PANTHER" id="PTHR40590:SF1">
    <property type="entry name" value="CYTOPLASMIC PROTEIN"/>
    <property type="match status" value="1"/>
</dbReference>
<gene>
    <name evidence="2" type="ORF">HII30_19445</name>
</gene>
<dbReference type="InterPro" id="IPR002816">
    <property type="entry name" value="TraB/PrgY/GumN_fam"/>
</dbReference>
<dbReference type="Pfam" id="PF01963">
    <property type="entry name" value="TraB_PrgY_gumN"/>
    <property type="match status" value="1"/>
</dbReference>
<dbReference type="Proteomes" id="UP000565468">
    <property type="component" value="Unassembled WGS sequence"/>
</dbReference>
<comment type="caution">
    <text evidence="2">The sequence shown here is derived from an EMBL/GenBank/DDBJ whole genome shotgun (WGS) entry which is preliminary data.</text>
</comment>
<dbReference type="EMBL" id="JABBPN010000026">
    <property type="protein sequence ID" value="NMO97939.1"/>
    <property type="molecule type" value="Genomic_DNA"/>
</dbReference>
<accession>A0A848MCH6</accession>
<evidence type="ECO:0000313" key="2">
    <source>
        <dbReference type="EMBL" id="NMO97939.1"/>
    </source>
</evidence>
<dbReference type="InterPro" id="IPR047111">
    <property type="entry name" value="YbaP-like"/>
</dbReference>
<dbReference type="AlphaFoldDB" id="A0A848MCH6"/>
<organism evidence="2 3">
    <name type="scientific">Paenibacillus lemnae</name>
    <dbReference type="NCBI Taxonomy" id="1330551"/>
    <lineage>
        <taxon>Bacteria</taxon>
        <taxon>Bacillati</taxon>
        <taxon>Bacillota</taxon>
        <taxon>Bacilli</taxon>
        <taxon>Bacillales</taxon>
        <taxon>Paenibacillaceae</taxon>
        <taxon>Paenibacillus</taxon>
    </lineage>
</organism>
<name>A0A848MCH6_PAELE</name>
<feature type="compositionally biased region" description="Basic and acidic residues" evidence="1">
    <location>
        <begin position="33"/>
        <end position="44"/>
    </location>
</feature>
<proteinExistence type="predicted"/>
<dbReference type="CDD" id="cd14789">
    <property type="entry name" value="Tiki"/>
    <property type="match status" value="1"/>
</dbReference>
<evidence type="ECO:0000256" key="1">
    <source>
        <dbReference type="SAM" id="MobiDB-lite"/>
    </source>
</evidence>
<feature type="region of interest" description="Disordered" evidence="1">
    <location>
        <begin position="21"/>
        <end position="44"/>
    </location>
</feature>
<dbReference type="PANTHER" id="PTHR40590">
    <property type="entry name" value="CYTOPLASMIC PROTEIN-RELATED"/>
    <property type="match status" value="1"/>
</dbReference>